<dbReference type="Proteomes" id="UP000616151">
    <property type="component" value="Unassembled WGS sequence"/>
</dbReference>
<sequence length="510" mass="58145">MPNRRTGKRIKQGLRTFFLGPWMLVIVAAISLYYANFKFFKTEPQDVCADVESSRHADCLDNIADEQFKYGSLNAENDRGIPYPIFYVMPRIFPQCLPGNRLGGYRAFGLPWEEGRELPVGFSKRRLGFERITQTCAICHTATYRMDIADKPVIVPTGPSHTTTSQEFLRFLRCAANDRKFSFDGMWDEIKRNFEMGLDDWAIYHLLIPIVRSRIRDQVEGFDWMDQIEFRDGMKRPDWGPGRDDPMNLTKFFLLNADRNKDKTTGNADFPAIWDLSAREGHSLNWGGETQDPLAVIMDSALGLGAPPGPHFEKQMRDLRAYLQRKAPPKYPLAPKTSDSLVVKGAELYKAHCAECHDTKGEYYGKVIPIEDIGTDRERFDTWQQEDADGANRVALEMGVTRKNMVKDKGYVAGPLSGLWLTAPYLHNGAVANLDQLLTRPEDRRETFYRGCDLYDQEKMGFVSDRPEPSCPSNFLFDTRLPGNGRLGHAYGTDLTGEQKTQLIEYLKTL</sequence>
<accession>A0ACC5R8L3</accession>
<proteinExistence type="predicted"/>
<evidence type="ECO:0000313" key="1">
    <source>
        <dbReference type="EMBL" id="MBK1868993.1"/>
    </source>
</evidence>
<keyword evidence="2" id="KW-1185">Reference proteome</keyword>
<gene>
    <name evidence="1" type="ORF">JHL16_21720</name>
</gene>
<organism evidence="1 2">
    <name type="scientific">Taklimakanibacter albus</name>
    <dbReference type="NCBI Taxonomy" id="2800327"/>
    <lineage>
        <taxon>Bacteria</taxon>
        <taxon>Pseudomonadati</taxon>
        <taxon>Pseudomonadota</taxon>
        <taxon>Alphaproteobacteria</taxon>
        <taxon>Hyphomicrobiales</taxon>
        <taxon>Aestuariivirgaceae</taxon>
        <taxon>Taklimakanibacter</taxon>
    </lineage>
</organism>
<comment type="caution">
    <text evidence="1">The sequence shown here is derived from an EMBL/GenBank/DDBJ whole genome shotgun (WGS) entry which is preliminary data.</text>
</comment>
<evidence type="ECO:0000313" key="2">
    <source>
        <dbReference type="Proteomes" id="UP000616151"/>
    </source>
</evidence>
<name>A0ACC5R8L3_9HYPH</name>
<reference evidence="1" key="1">
    <citation type="submission" date="2021-01" db="EMBL/GenBank/DDBJ databases">
        <authorList>
            <person name="Sun Q."/>
        </authorList>
    </citation>
    <scope>NUCLEOTIDE SEQUENCE</scope>
    <source>
        <strain evidence="1">YIM B02566</strain>
    </source>
</reference>
<protein>
    <submittedName>
        <fullName evidence="1">Uncharacterized protein</fullName>
    </submittedName>
</protein>
<dbReference type="EMBL" id="JAENHL010000007">
    <property type="protein sequence ID" value="MBK1868993.1"/>
    <property type="molecule type" value="Genomic_DNA"/>
</dbReference>